<feature type="non-terminal residue" evidence="1">
    <location>
        <position position="1"/>
    </location>
</feature>
<proteinExistence type="predicted"/>
<protein>
    <submittedName>
        <fullName evidence="1">3773_t:CDS:1</fullName>
    </submittedName>
</protein>
<evidence type="ECO:0000313" key="1">
    <source>
        <dbReference type="EMBL" id="CAG8549679.1"/>
    </source>
</evidence>
<organism evidence="1 2">
    <name type="scientific">Funneliformis mosseae</name>
    <name type="common">Endomycorrhizal fungus</name>
    <name type="synonym">Glomus mosseae</name>
    <dbReference type="NCBI Taxonomy" id="27381"/>
    <lineage>
        <taxon>Eukaryota</taxon>
        <taxon>Fungi</taxon>
        <taxon>Fungi incertae sedis</taxon>
        <taxon>Mucoromycota</taxon>
        <taxon>Glomeromycotina</taxon>
        <taxon>Glomeromycetes</taxon>
        <taxon>Glomerales</taxon>
        <taxon>Glomeraceae</taxon>
        <taxon>Funneliformis</taxon>
    </lineage>
</organism>
<gene>
    <name evidence="1" type="ORF">FMOSSE_LOCUS6402</name>
</gene>
<keyword evidence="2" id="KW-1185">Reference proteome</keyword>
<evidence type="ECO:0000313" key="2">
    <source>
        <dbReference type="Proteomes" id="UP000789375"/>
    </source>
</evidence>
<sequence>RKYEVSIPADSIHKDKLHLDRSTGPIMAPLPIHLIFKRRTE</sequence>
<dbReference type="AlphaFoldDB" id="A0A9N9AZV6"/>
<accession>A0A9N9AZV6</accession>
<reference evidence="1" key="1">
    <citation type="submission" date="2021-06" db="EMBL/GenBank/DDBJ databases">
        <authorList>
            <person name="Kallberg Y."/>
            <person name="Tangrot J."/>
            <person name="Rosling A."/>
        </authorList>
    </citation>
    <scope>NUCLEOTIDE SEQUENCE</scope>
    <source>
        <strain evidence="1">87-6 pot B 2015</strain>
    </source>
</reference>
<name>A0A9N9AZV6_FUNMO</name>
<dbReference type="Proteomes" id="UP000789375">
    <property type="component" value="Unassembled WGS sequence"/>
</dbReference>
<dbReference type="EMBL" id="CAJVPP010001334">
    <property type="protein sequence ID" value="CAG8549679.1"/>
    <property type="molecule type" value="Genomic_DNA"/>
</dbReference>
<comment type="caution">
    <text evidence="1">The sequence shown here is derived from an EMBL/GenBank/DDBJ whole genome shotgun (WGS) entry which is preliminary data.</text>
</comment>